<dbReference type="AlphaFoldDB" id="A0A0A9B1L8"/>
<sequence>MSGCICRQGSATVSWLRGYACRRGCAVAAGLHKGTMIGRRGSGAVRARRGCKGSSEGSCVGATTAEHEEAIQTVVSTGLCDACVCDDDCVFMDGDSNCCVDFAFVFQLLQLELF</sequence>
<reference evidence="1" key="2">
    <citation type="journal article" date="2015" name="Data Brief">
        <title>Shoot transcriptome of the giant reed, Arundo donax.</title>
        <authorList>
            <person name="Barrero R.A."/>
            <person name="Guerrero F.D."/>
            <person name="Moolhuijzen P."/>
            <person name="Goolsby J.A."/>
            <person name="Tidwell J."/>
            <person name="Bellgard S.E."/>
            <person name="Bellgard M.I."/>
        </authorList>
    </citation>
    <scope>NUCLEOTIDE SEQUENCE</scope>
    <source>
        <tissue evidence="1">Shoot tissue taken approximately 20 cm above the soil surface</tissue>
    </source>
</reference>
<evidence type="ECO:0000313" key="1">
    <source>
        <dbReference type="EMBL" id="JAD57266.1"/>
    </source>
</evidence>
<dbReference type="EMBL" id="GBRH01240629">
    <property type="protein sequence ID" value="JAD57266.1"/>
    <property type="molecule type" value="Transcribed_RNA"/>
</dbReference>
<protein>
    <submittedName>
        <fullName evidence="1">Uncharacterized protein</fullName>
    </submittedName>
</protein>
<name>A0A0A9B1L8_ARUDO</name>
<accession>A0A0A9B1L8</accession>
<reference evidence="1" key="1">
    <citation type="submission" date="2014-09" db="EMBL/GenBank/DDBJ databases">
        <authorList>
            <person name="Magalhaes I.L.F."/>
            <person name="Oliveira U."/>
            <person name="Santos F.R."/>
            <person name="Vidigal T.H.D.A."/>
            <person name="Brescovit A.D."/>
            <person name="Santos A.J."/>
        </authorList>
    </citation>
    <scope>NUCLEOTIDE SEQUENCE</scope>
    <source>
        <tissue evidence="1">Shoot tissue taken approximately 20 cm above the soil surface</tissue>
    </source>
</reference>
<organism evidence="1">
    <name type="scientific">Arundo donax</name>
    <name type="common">Giant reed</name>
    <name type="synonym">Donax arundinaceus</name>
    <dbReference type="NCBI Taxonomy" id="35708"/>
    <lineage>
        <taxon>Eukaryota</taxon>
        <taxon>Viridiplantae</taxon>
        <taxon>Streptophyta</taxon>
        <taxon>Embryophyta</taxon>
        <taxon>Tracheophyta</taxon>
        <taxon>Spermatophyta</taxon>
        <taxon>Magnoliopsida</taxon>
        <taxon>Liliopsida</taxon>
        <taxon>Poales</taxon>
        <taxon>Poaceae</taxon>
        <taxon>PACMAD clade</taxon>
        <taxon>Arundinoideae</taxon>
        <taxon>Arundineae</taxon>
        <taxon>Arundo</taxon>
    </lineage>
</organism>
<proteinExistence type="predicted"/>